<feature type="domain" description="Amino acid transporter transmembrane" evidence="7">
    <location>
        <begin position="336"/>
        <end position="445"/>
    </location>
</feature>
<keyword evidence="4 6" id="KW-0472">Membrane</keyword>
<comment type="caution">
    <text evidence="8">The sequence shown here is derived from an EMBL/GenBank/DDBJ whole genome shotgun (WGS) entry which is preliminary data.</text>
</comment>
<feature type="compositionally biased region" description="Polar residues" evidence="5">
    <location>
        <begin position="10"/>
        <end position="23"/>
    </location>
</feature>
<accession>A0A922SG34</accession>
<organism evidence="8 9">
    <name type="scientific">Spodoptera exigua</name>
    <name type="common">Beet armyworm</name>
    <name type="synonym">Noctua fulgens</name>
    <dbReference type="NCBI Taxonomy" id="7107"/>
    <lineage>
        <taxon>Eukaryota</taxon>
        <taxon>Metazoa</taxon>
        <taxon>Ecdysozoa</taxon>
        <taxon>Arthropoda</taxon>
        <taxon>Hexapoda</taxon>
        <taxon>Insecta</taxon>
        <taxon>Pterygota</taxon>
        <taxon>Neoptera</taxon>
        <taxon>Endopterygota</taxon>
        <taxon>Lepidoptera</taxon>
        <taxon>Glossata</taxon>
        <taxon>Ditrysia</taxon>
        <taxon>Noctuoidea</taxon>
        <taxon>Noctuidae</taxon>
        <taxon>Amphipyrinae</taxon>
        <taxon>Spodoptera</taxon>
    </lineage>
</organism>
<reference evidence="8" key="1">
    <citation type="journal article" date="2021" name="G3 (Bethesda)">
        <title>Genome and transcriptome analysis of the beet armyworm Spodoptera exigua reveals targets for pest control. .</title>
        <authorList>
            <person name="Simon S."/>
            <person name="Breeschoten T."/>
            <person name="Jansen H.J."/>
            <person name="Dirks R.P."/>
            <person name="Schranz M.E."/>
            <person name="Ros V.I.D."/>
        </authorList>
    </citation>
    <scope>NUCLEOTIDE SEQUENCE</scope>
    <source>
        <strain evidence="8">TB_SE_WUR_2020</strain>
    </source>
</reference>
<feature type="region of interest" description="Disordered" evidence="5">
    <location>
        <begin position="1"/>
        <end position="126"/>
    </location>
</feature>
<feature type="transmembrane region" description="Helical" evidence="6">
    <location>
        <begin position="411"/>
        <end position="432"/>
    </location>
</feature>
<dbReference type="GO" id="GO:0015179">
    <property type="term" value="F:L-amino acid transmembrane transporter activity"/>
    <property type="evidence" value="ECO:0007669"/>
    <property type="project" value="TreeGrafter"/>
</dbReference>
<feature type="compositionally biased region" description="Basic and acidic residues" evidence="5">
    <location>
        <begin position="178"/>
        <end position="188"/>
    </location>
</feature>
<feature type="compositionally biased region" description="Low complexity" evidence="5">
    <location>
        <begin position="99"/>
        <end position="109"/>
    </location>
</feature>
<feature type="transmembrane region" description="Helical" evidence="6">
    <location>
        <begin position="276"/>
        <end position="296"/>
    </location>
</feature>
<keyword evidence="3 6" id="KW-1133">Transmembrane helix</keyword>
<dbReference type="Pfam" id="PF01490">
    <property type="entry name" value="Aa_trans"/>
    <property type="match status" value="1"/>
</dbReference>
<evidence type="ECO:0000313" key="9">
    <source>
        <dbReference type="Proteomes" id="UP000814243"/>
    </source>
</evidence>
<protein>
    <recommendedName>
        <fullName evidence="7">Amino acid transporter transmembrane domain-containing protein</fullName>
    </recommendedName>
</protein>
<feature type="compositionally biased region" description="Low complexity" evidence="5">
    <location>
        <begin position="46"/>
        <end position="72"/>
    </location>
</feature>
<keyword evidence="2 6" id="KW-0812">Transmembrane</keyword>
<evidence type="ECO:0000313" key="8">
    <source>
        <dbReference type="EMBL" id="KAH9635643.1"/>
    </source>
</evidence>
<evidence type="ECO:0000256" key="6">
    <source>
        <dbReference type="SAM" id="Phobius"/>
    </source>
</evidence>
<dbReference type="AlphaFoldDB" id="A0A922SG34"/>
<dbReference type="GO" id="GO:0016020">
    <property type="term" value="C:membrane"/>
    <property type="evidence" value="ECO:0007669"/>
    <property type="project" value="UniProtKB-SubCell"/>
</dbReference>
<feature type="compositionally biased region" description="Polar residues" evidence="5">
    <location>
        <begin position="33"/>
        <end position="45"/>
    </location>
</feature>
<evidence type="ECO:0000256" key="2">
    <source>
        <dbReference type="ARBA" id="ARBA00022692"/>
    </source>
</evidence>
<evidence type="ECO:0000256" key="4">
    <source>
        <dbReference type="ARBA" id="ARBA00023136"/>
    </source>
</evidence>
<feature type="compositionally biased region" description="Polar residues" evidence="5">
    <location>
        <begin position="160"/>
        <end position="176"/>
    </location>
</feature>
<gene>
    <name evidence="8" type="ORF">HF086_001434</name>
</gene>
<evidence type="ECO:0000256" key="1">
    <source>
        <dbReference type="ARBA" id="ARBA00004141"/>
    </source>
</evidence>
<proteinExistence type="predicted"/>
<dbReference type="EMBL" id="JACEFF010000538">
    <property type="protein sequence ID" value="KAH9635643.1"/>
    <property type="molecule type" value="Genomic_DNA"/>
</dbReference>
<sequence>MTPPKDNKQGQDQTDSQNKQNEVSQEDAAADPNSRSPTAGPSGTSAPRTETTNAPTTPTSSSSAVPGPSTAPGETEHITFGSTPVRQTSTGTLTRVPLSRTTSDRSTTSAPLLDTGPSRVASSAAGSSAYSAELATYSEPPGNSRYSSRPGSSRYISTIQNSRFSDTPYSSRSGSQADYERRRQEDLSRGQFQWEQGRSRSPSVFTLDRKLHYYVGKRESTAYQYYPGTERTDFDYISERTDMYTTNLVESTAHLIKGSVGAGVLTMHEAYMIGGMWTSVVVTIISGLLIAYTMFIHSRLHYISGNVWNMLHLPNHNRVHAETGNHMTEGLNNSLNNNVLSSLFMDIRTYILMSAPLLIPLCLIRSIKFMAPFSMLADIFVAICVLTTLYYSLMSLNDDIMDRPAWKDFQGFVKICAISLYSTSGICVALPIENHMRRPRQFPYALKQAWSSLGPVKLVECFAEEKLKLLYNCKGSNVIGINKQAAWERLFRLVMAIILTCVTMIFPFLIPAVVFLGQFCLGFIGLVFPAFIELMVDWEETLYEKTAR</sequence>
<comment type="subcellular location">
    <subcellularLocation>
        <location evidence="1">Membrane</location>
        <topology evidence="1">Multi-pass membrane protein</topology>
    </subcellularLocation>
</comment>
<dbReference type="InterPro" id="IPR013057">
    <property type="entry name" value="AA_transpt_TM"/>
</dbReference>
<feature type="compositionally biased region" description="Polar residues" evidence="5">
    <location>
        <begin position="80"/>
        <end position="93"/>
    </location>
</feature>
<feature type="transmembrane region" description="Helical" evidence="6">
    <location>
        <begin position="490"/>
        <end position="510"/>
    </location>
</feature>
<feature type="transmembrane region" description="Helical" evidence="6">
    <location>
        <begin position="347"/>
        <end position="364"/>
    </location>
</feature>
<dbReference type="PANTHER" id="PTHR22950">
    <property type="entry name" value="AMINO ACID TRANSPORTER"/>
    <property type="match status" value="1"/>
</dbReference>
<evidence type="ECO:0000256" key="3">
    <source>
        <dbReference type="ARBA" id="ARBA00022989"/>
    </source>
</evidence>
<feature type="transmembrane region" description="Helical" evidence="6">
    <location>
        <begin position="371"/>
        <end position="391"/>
    </location>
</feature>
<evidence type="ECO:0000256" key="5">
    <source>
        <dbReference type="SAM" id="MobiDB-lite"/>
    </source>
</evidence>
<feature type="region of interest" description="Disordered" evidence="5">
    <location>
        <begin position="160"/>
        <end position="194"/>
    </location>
</feature>
<feature type="transmembrane region" description="Helical" evidence="6">
    <location>
        <begin position="516"/>
        <end position="536"/>
    </location>
</feature>
<name>A0A922SG34_SPOEX</name>
<dbReference type="Proteomes" id="UP000814243">
    <property type="component" value="Unassembled WGS sequence"/>
</dbReference>
<evidence type="ECO:0000259" key="7">
    <source>
        <dbReference type="Pfam" id="PF01490"/>
    </source>
</evidence>